<protein>
    <submittedName>
        <fullName evidence="3">Uncharacterized protein</fullName>
    </submittedName>
</protein>
<organism evidence="2 3">
    <name type="scientific">Acrobeloides nanus</name>
    <dbReference type="NCBI Taxonomy" id="290746"/>
    <lineage>
        <taxon>Eukaryota</taxon>
        <taxon>Metazoa</taxon>
        <taxon>Ecdysozoa</taxon>
        <taxon>Nematoda</taxon>
        <taxon>Chromadorea</taxon>
        <taxon>Rhabditida</taxon>
        <taxon>Tylenchina</taxon>
        <taxon>Cephalobomorpha</taxon>
        <taxon>Cephaloboidea</taxon>
        <taxon>Cephalobidae</taxon>
        <taxon>Acrobeloides</taxon>
    </lineage>
</organism>
<dbReference type="AlphaFoldDB" id="A0A914BYS2"/>
<dbReference type="PANTHER" id="PTHR35017:SF3">
    <property type="entry name" value="SHKT DOMAIN-CONTAINING PROTEIN"/>
    <property type="match status" value="1"/>
</dbReference>
<keyword evidence="2" id="KW-1185">Reference proteome</keyword>
<name>A0A914BYS2_9BILA</name>
<sequence length="251" mass="28828">MSPRINSKVGAFVLALFILHLIVILSIIKYFTIAAVNRGLKNETSRIRVLSTGFKNHDFWENFIDSSEEDEDELEERNTELLSTIKVVNSKDEDVIGKTSKPPCCKDSLSPLTCQRLQRTNELLFARRCNSDAEFRLIQCCTTCNKFDGTLAYDAIAESLVGANCFDRYGEKFCGRYVNSTDVWTMKHWSCDGDSPHIAFRSCRKSCGFCDFKTVNYSLKNAIDACKYKKDGWRERLRRRLAIEKLNRIQP</sequence>
<reference evidence="3" key="1">
    <citation type="submission" date="2022-11" db="UniProtKB">
        <authorList>
            <consortium name="WormBaseParasite"/>
        </authorList>
    </citation>
    <scope>IDENTIFICATION</scope>
</reference>
<keyword evidence="1" id="KW-0472">Membrane</keyword>
<keyword evidence="1" id="KW-1133">Transmembrane helix</keyword>
<proteinExistence type="predicted"/>
<dbReference type="PANTHER" id="PTHR35017">
    <property type="entry name" value="PROTEIN CBG16223-RELATED"/>
    <property type="match status" value="1"/>
</dbReference>
<dbReference type="Proteomes" id="UP000887540">
    <property type="component" value="Unplaced"/>
</dbReference>
<evidence type="ECO:0000313" key="3">
    <source>
        <dbReference type="WBParaSite" id="ACRNAN_Path_1309.g5143.t2"/>
    </source>
</evidence>
<keyword evidence="1" id="KW-0812">Transmembrane</keyword>
<accession>A0A914BYS2</accession>
<evidence type="ECO:0000256" key="1">
    <source>
        <dbReference type="SAM" id="Phobius"/>
    </source>
</evidence>
<feature type="transmembrane region" description="Helical" evidence="1">
    <location>
        <begin position="12"/>
        <end position="36"/>
    </location>
</feature>
<evidence type="ECO:0000313" key="2">
    <source>
        <dbReference type="Proteomes" id="UP000887540"/>
    </source>
</evidence>
<dbReference type="WBParaSite" id="ACRNAN_Path_1309.g5143.t2">
    <property type="protein sequence ID" value="ACRNAN_Path_1309.g5143.t2"/>
    <property type="gene ID" value="ACRNAN_Path_1309.g5143"/>
</dbReference>